<proteinExistence type="predicted"/>
<dbReference type="GO" id="GO:0009116">
    <property type="term" value="P:nucleoside metabolic process"/>
    <property type="evidence" value="ECO:0007669"/>
    <property type="project" value="InterPro"/>
</dbReference>
<evidence type="ECO:0000313" key="3">
    <source>
        <dbReference type="Proteomes" id="UP001151081"/>
    </source>
</evidence>
<dbReference type="RefSeq" id="WP_272459303.1">
    <property type="nucleotide sequence ID" value="NZ_JAGTJJ010000033.1"/>
</dbReference>
<dbReference type="EMBL" id="JAGTJJ010000033">
    <property type="protein sequence ID" value="MDC3985934.1"/>
    <property type="molecule type" value="Genomic_DNA"/>
</dbReference>
<feature type="domain" description="Nucleoside phosphorylase" evidence="1">
    <location>
        <begin position="1286"/>
        <end position="1486"/>
    </location>
</feature>
<dbReference type="PANTHER" id="PTHR46832:SF1">
    <property type="entry name" value="5'-METHYLTHIOADENOSINE_S-ADENOSYLHOMOCYSTEINE NUCLEOSIDASE"/>
    <property type="match status" value="1"/>
</dbReference>
<evidence type="ECO:0000313" key="2">
    <source>
        <dbReference type="EMBL" id="MDC3985934.1"/>
    </source>
</evidence>
<accession>A0A9X3X8Y9</accession>
<dbReference type="InterPro" id="IPR035994">
    <property type="entry name" value="Nucleoside_phosphorylase_sf"/>
</dbReference>
<dbReference type="GO" id="GO:0019284">
    <property type="term" value="P:L-methionine salvage from S-adenosylmethionine"/>
    <property type="evidence" value="ECO:0007669"/>
    <property type="project" value="TreeGrafter"/>
</dbReference>
<protein>
    <recommendedName>
        <fullName evidence="1">Nucleoside phosphorylase domain-containing protein</fullName>
    </recommendedName>
</protein>
<dbReference type="SUPFAM" id="SSF53167">
    <property type="entry name" value="Purine and uridine phosphorylases"/>
    <property type="match status" value="1"/>
</dbReference>
<comment type="caution">
    <text evidence="2">The sequence shown here is derived from an EMBL/GenBank/DDBJ whole genome shotgun (WGS) entry which is preliminary data.</text>
</comment>
<gene>
    <name evidence="2" type="ORF">KEG57_35970</name>
</gene>
<dbReference type="InterPro" id="IPR000845">
    <property type="entry name" value="Nucleoside_phosphorylase_d"/>
</dbReference>
<dbReference type="Gene3D" id="3.40.50.1580">
    <property type="entry name" value="Nucleoside phosphorylase domain"/>
    <property type="match status" value="1"/>
</dbReference>
<evidence type="ECO:0000259" key="1">
    <source>
        <dbReference type="Pfam" id="PF01048"/>
    </source>
</evidence>
<keyword evidence="3" id="KW-1185">Reference proteome</keyword>
<dbReference type="Proteomes" id="UP001151081">
    <property type="component" value="Unassembled WGS sequence"/>
</dbReference>
<name>A0A9X3X8Y9_9BACT</name>
<dbReference type="PANTHER" id="PTHR46832">
    <property type="entry name" value="5'-METHYLTHIOADENOSINE/S-ADENOSYLHOMOCYSTEINE NUCLEOSIDASE"/>
    <property type="match status" value="1"/>
</dbReference>
<organism evidence="2 3">
    <name type="scientific">Polyangium jinanense</name>
    <dbReference type="NCBI Taxonomy" id="2829994"/>
    <lineage>
        <taxon>Bacteria</taxon>
        <taxon>Pseudomonadati</taxon>
        <taxon>Myxococcota</taxon>
        <taxon>Polyangia</taxon>
        <taxon>Polyangiales</taxon>
        <taxon>Polyangiaceae</taxon>
        <taxon>Polyangium</taxon>
    </lineage>
</organism>
<sequence>MGSFNQRYDWKRFWCPREGRLWVDAEGYLLDPDGETTWYAKGDTVPFPVAFEAIKAKPCLLLLGEPGIGKTDAMEVERDNAAASLPPGEVLLAIDCRIDRDLKADLFDNPKFMGWLEGKHTLHLFIDSLDEHPDVDAASQIVGKLRRGPIERLRLCIACRTAEVPLVLEPRLDQLWGKDAAGKSCVAVYELAPLRKRDVALAAHTAGLDADAFLSEVAGRGATALAIKPVTLEFLLRRFRAQGALPKTRWEIYELGCHILCDEPSLSRRDHEDTGSLDKTSRMVVASRIAAACVLGNRSRIFLDSDPGDLPQDALLAERLKGMSERAGEEMIRVDAAAVQETLKMTQLFTERGQSRLLGWAHQTYAEFLTARFLCERGFRLEDLADILYPSGGHVQIVPALREVAAWMASVDVDMFRKLVKDDPRTLLQSDVAMVDDVEREKLVAALLERFTNRSLIDLDVGGELVYRRLWHPGLKEQLEPWIRGKENDWMARRAAIDIAEACRVHALQDALADVALDPADDVNTRVQAAQAVTKIGDDQTRLRLLPLAQGQAGSDPNDELKGYALTALWPKQMAAKDMFQCLARSPNIGHLGAYFLFVDRTLKSWTAFSNPELVEGLRWAALRPAIDPIEPFADLIEHLMRRAWERGDDPAILDALVRLASVRLPRNEDLFLHARVTPEERQQTTGNIVARRERFIERFLQLAAPLKNEPWRFEMQGLLSANDIPWMVQKLDALENSSVRQRWVQLIDHALGHWVPSFDAIDAIADAMPRHAELREAFRRLEPIELGSEREAELRKEHAKYQEQVAEIARRRAARQERLVDPPPAVRVLRCLERFEQGDMNAFWQMQKEMSLRPTSIGYEDHRFTDLTKSPGWQDADQGIRERILAAAKHYIMTHDPKPEKWLGKRVYYWPAIGGYRGLFLLWTLATGWVEALPSPVWQRWAPVALGYPPEFHEHPTTELHRQLVGLTYRHAPNETLAALDVLFDEESRRGNEVFVTRELAHCWDARLGSFLFMKVQDSGLKPEVFGSLLGDLLHHHVAAAREYAASLLTLPLPKKGKARKRARLAAQELFRQVEDAGWPILEPVFRDDPVFGYKVVLGAASRMDTRRDSRWQGLSENQLADLFLWMEEQFPHEGDRNRFTGKMQTVTSRDSAAEVRNALLTVVTQRGTKASVEALRRIEQALPGQDWIKFMRIRAEEQTLAGARRLLSPEEVIALRPRAMTGPSAHNTRTMNEGTTNTKRLVERCDVLLMTVTEVETRAVLDAARVTTGRGPILRFGTRTYRDFGEIGGARVLLVSTVQAGSETPGGSMSTAYNAISEVAPQAIIMVGIAFGVDPEKQPIGQVLYSLQLQPYGPTRMGTDKDTGALHITPRGDRATATPWLLDRFHAAKQYWNQGGSVGCDACLLLSGPSLIDNIDYRDTLRTLFPEAKGGEMEGAGLYGAAMEKKVDWVVVKAICDYADGNKHEKKSERQALAAERAASFVFHALGLGAFAPREN</sequence>
<reference evidence="2 3" key="1">
    <citation type="submission" date="2021-04" db="EMBL/GenBank/DDBJ databases">
        <title>Genome analysis of Polyangium sp.</title>
        <authorList>
            <person name="Li Y."/>
            <person name="Wang J."/>
        </authorList>
    </citation>
    <scope>NUCLEOTIDE SEQUENCE [LARGE SCALE GENOMIC DNA]</scope>
    <source>
        <strain evidence="2 3">SDU14</strain>
    </source>
</reference>
<dbReference type="GO" id="GO:0008930">
    <property type="term" value="F:methylthioadenosine nucleosidase activity"/>
    <property type="evidence" value="ECO:0007669"/>
    <property type="project" value="TreeGrafter"/>
</dbReference>
<dbReference type="GO" id="GO:0008782">
    <property type="term" value="F:adenosylhomocysteine nucleosidase activity"/>
    <property type="evidence" value="ECO:0007669"/>
    <property type="project" value="TreeGrafter"/>
</dbReference>
<dbReference type="GO" id="GO:0005829">
    <property type="term" value="C:cytosol"/>
    <property type="evidence" value="ECO:0007669"/>
    <property type="project" value="TreeGrafter"/>
</dbReference>
<dbReference type="Pfam" id="PF01048">
    <property type="entry name" value="PNP_UDP_1"/>
    <property type="match status" value="1"/>
</dbReference>